<proteinExistence type="predicted"/>
<reference evidence="2 3" key="1">
    <citation type="submission" date="2020-04" db="EMBL/GenBank/DDBJ databases">
        <title>Ralstonia insidiosa genome sequencing and assembly.</title>
        <authorList>
            <person name="Martins R.C.R."/>
            <person name="Perdigao-Neto L.V."/>
            <person name="Levin A.S.S."/>
            <person name="Costa S.F."/>
        </authorList>
    </citation>
    <scope>NUCLEOTIDE SEQUENCE [LARGE SCALE GENOMIC DNA]</scope>
    <source>
        <strain evidence="2 3">5047</strain>
    </source>
</reference>
<dbReference type="AlphaFoldDB" id="A0A848P168"/>
<sequence length="322" mass="36640">MANYAITRTKKHATMASASYLINHHLRLVQVANADPSKKSKNVTLEKKDDIMGFLSEVPQGTKRNACRLVDVLFTATEFKDKRQLDEWVKSTMAFVRKEFGVDNIALAVLHKDETTPHIHVIFKPVNPKTKKLGAGYWFDGRAKMKAYQDRYHKAVEALGFERGDPTKRAHHTTIKEFYAKSEKAKKAYAEYHKSLWELYEEVGKVTLWGRFNPTKLQATLKPFFAKVSAKAKKVMGLKEFLEVDKTTAKNAKLLDQLEYQAMQLEALTGSPNPTPNEVQEISKVLGGFRSNLDKSTPEIEPNRESPVQDGIQYKKPRKNAI</sequence>
<evidence type="ECO:0000313" key="2">
    <source>
        <dbReference type="EMBL" id="NMV39075.1"/>
    </source>
</evidence>
<evidence type="ECO:0000313" key="3">
    <source>
        <dbReference type="Proteomes" id="UP000575469"/>
    </source>
</evidence>
<feature type="region of interest" description="Disordered" evidence="1">
    <location>
        <begin position="293"/>
        <end position="322"/>
    </location>
</feature>
<dbReference type="Pfam" id="PF01076">
    <property type="entry name" value="Mob_Pre"/>
    <property type="match status" value="1"/>
</dbReference>
<feature type="compositionally biased region" description="Basic and acidic residues" evidence="1">
    <location>
        <begin position="293"/>
        <end position="304"/>
    </location>
</feature>
<comment type="caution">
    <text evidence="2">The sequence shown here is derived from an EMBL/GenBank/DDBJ whole genome shotgun (WGS) entry which is preliminary data.</text>
</comment>
<dbReference type="NCBIfam" id="NF041497">
    <property type="entry name" value="MobV"/>
    <property type="match status" value="1"/>
</dbReference>
<dbReference type="Proteomes" id="UP000575469">
    <property type="component" value="Unassembled WGS sequence"/>
</dbReference>
<dbReference type="GO" id="GO:0003677">
    <property type="term" value="F:DNA binding"/>
    <property type="evidence" value="ECO:0007669"/>
    <property type="project" value="InterPro"/>
</dbReference>
<name>A0A848P168_9RALS</name>
<dbReference type="InterPro" id="IPR001668">
    <property type="entry name" value="Mob_Pre"/>
</dbReference>
<protein>
    <recommendedName>
        <fullName evidence="4">Recombinase</fullName>
    </recommendedName>
</protein>
<gene>
    <name evidence="2" type="ORF">HGR00_14250</name>
</gene>
<accession>A0A848P168</accession>
<evidence type="ECO:0000256" key="1">
    <source>
        <dbReference type="SAM" id="MobiDB-lite"/>
    </source>
</evidence>
<dbReference type="CDD" id="cd17242">
    <property type="entry name" value="MobM_relaxase"/>
    <property type="match status" value="1"/>
</dbReference>
<dbReference type="GO" id="GO:0006310">
    <property type="term" value="P:DNA recombination"/>
    <property type="evidence" value="ECO:0007669"/>
    <property type="project" value="InterPro"/>
</dbReference>
<dbReference type="Gene3D" id="3.30.930.30">
    <property type="match status" value="1"/>
</dbReference>
<evidence type="ECO:0008006" key="4">
    <source>
        <dbReference type="Google" id="ProtNLM"/>
    </source>
</evidence>
<dbReference type="RefSeq" id="WP_169340463.1">
    <property type="nucleotide sequence ID" value="NZ_JABBZM010000012.1"/>
</dbReference>
<organism evidence="2 3">
    <name type="scientific">Ralstonia insidiosa</name>
    <dbReference type="NCBI Taxonomy" id="190721"/>
    <lineage>
        <taxon>Bacteria</taxon>
        <taxon>Pseudomonadati</taxon>
        <taxon>Pseudomonadota</taxon>
        <taxon>Betaproteobacteria</taxon>
        <taxon>Burkholderiales</taxon>
        <taxon>Burkholderiaceae</taxon>
        <taxon>Ralstonia</taxon>
    </lineage>
</organism>
<dbReference type="EMBL" id="JABBZM010000012">
    <property type="protein sequence ID" value="NMV39075.1"/>
    <property type="molecule type" value="Genomic_DNA"/>
</dbReference>